<keyword evidence="1" id="KW-0732">Signal</keyword>
<reference evidence="2" key="1">
    <citation type="submission" date="2022-01" db="EMBL/GenBank/DDBJ databases">
        <title>Lysobacter chinensis sp. nov., a bacterium isolated from cow dung compost.</title>
        <authorList>
            <person name="Liu Y."/>
        </authorList>
    </citation>
    <scope>NUCLEOTIDE SEQUENCE</scope>
    <source>
        <strain evidence="2">TLK-CK17</strain>
    </source>
</reference>
<dbReference type="Proteomes" id="UP001430796">
    <property type="component" value="Unassembled WGS sequence"/>
</dbReference>
<evidence type="ECO:0000313" key="3">
    <source>
        <dbReference type="Proteomes" id="UP001430796"/>
    </source>
</evidence>
<sequence>MRITNACAAGLIAALGMGMFAVPAVSGTRSAEQSEQDALWNFVATLSSSVERGGQTVIDTWPVADLEVKQRDSGRVDATGGSFVIGGRLRVDAADIRIRESGQVGILIAELGGACVSHEDVLRQYPDATRSAVPSPGDPNPHHYLEIQQNKLKVSFGFPDRGPDCMARVVFSPAPEPATE</sequence>
<dbReference type="EMBL" id="JAKJPO010000001">
    <property type="protein sequence ID" value="MCF7220758.1"/>
    <property type="molecule type" value="Genomic_DNA"/>
</dbReference>
<feature type="chain" id="PRO_5047370778" evidence="1">
    <location>
        <begin position="27"/>
        <end position="180"/>
    </location>
</feature>
<gene>
    <name evidence="2" type="ORF">L3V18_02990</name>
</gene>
<evidence type="ECO:0000256" key="1">
    <source>
        <dbReference type="SAM" id="SignalP"/>
    </source>
</evidence>
<organism evidence="2 3">
    <name type="scientific">Marilutibacter chinensis</name>
    <dbReference type="NCBI Taxonomy" id="2912247"/>
    <lineage>
        <taxon>Bacteria</taxon>
        <taxon>Pseudomonadati</taxon>
        <taxon>Pseudomonadota</taxon>
        <taxon>Gammaproteobacteria</taxon>
        <taxon>Lysobacterales</taxon>
        <taxon>Lysobacteraceae</taxon>
        <taxon>Marilutibacter</taxon>
    </lineage>
</organism>
<proteinExistence type="predicted"/>
<name>A0ABS9HR36_9GAMM</name>
<protein>
    <submittedName>
        <fullName evidence="2">Uncharacterized protein</fullName>
    </submittedName>
</protein>
<reference evidence="2" key="2">
    <citation type="submission" date="2022-01" db="EMBL/GenBank/DDBJ databases">
        <authorList>
            <person name="Zhou L.Y."/>
        </authorList>
    </citation>
    <scope>NUCLEOTIDE SEQUENCE</scope>
    <source>
        <strain evidence="2">TLK-CK17</strain>
    </source>
</reference>
<accession>A0ABS9HR36</accession>
<comment type="caution">
    <text evidence="2">The sequence shown here is derived from an EMBL/GenBank/DDBJ whole genome shotgun (WGS) entry which is preliminary data.</text>
</comment>
<dbReference type="RefSeq" id="WP_237053109.1">
    <property type="nucleotide sequence ID" value="NZ_JAKJPO010000001.1"/>
</dbReference>
<feature type="signal peptide" evidence="1">
    <location>
        <begin position="1"/>
        <end position="26"/>
    </location>
</feature>
<keyword evidence="3" id="KW-1185">Reference proteome</keyword>
<evidence type="ECO:0000313" key="2">
    <source>
        <dbReference type="EMBL" id="MCF7220758.1"/>
    </source>
</evidence>